<dbReference type="Pfam" id="PF03009">
    <property type="entry name" value="GDPD"/>
    <property type="match status" value="1"/>
</dbReference>
<dbReference type="Proteomes" id="UP000540519">
    <property type="component" value="Unassembled WGS sequence"/>
</dbReference>
<gene>
    <name evidence="2" type="ORF">D9O36_02290</name>
</gene>
<name>A0A7X2ZQR8_9FLAO</name>
<keyword evidence="3" id="KW-1185">Reference proteome</keyword>
<accession>A0A7X2ZQR8</accession>
<dbReference type="EMBL" id="RCNR01000003">
    <property type="protein sequence ID" value="MUH34659.1"/>
    <property type="molecule type" value="Genomic_DNA"/>
</dbReference>
<dbReference type="GO" id="GO:0006629">
    <property type="term" value="P:lipid metabolic process"/>
    <property type="evidence" value="ECO:0007669"/>
    <property type="project" value="InterPro"/>
</dbReference>
<evidence type="ECO:0000259" key="1">
    <source>
        <dbReference type="PROSITE" id="PS51704"/>
    </source>
</evidence>
<evidence type="ECO:0000313" key="3">
    <source>
        <dbReference type="Proteomes" id="UP000540519"/>
    </source>
</evidence>
<proteinExistence type="predicted"/>
<evidence type="ECO:0000313" key="2">
    <source>
        <dbReference type="EMBL" id="MUH34659.1"/>
    </source>
</evidence>
<dbReference type="RefSeq" id="WP_155598672.1">
    <property type="nucleotide sequence ID" value="NZ_RCNR01000003.1"/>
</dbReference>
<dbReference type="OrthoDB" id="384721at2"/>
<organism evidence="2 3">
    <name type="scientific">Zobellia amurskyensis</name>
    <dbReference type="NCBI Taxonomy" id="248905"/>
    <lineage>
        <taxon>Bacteria</taxon>
        <taxon>Pseudomonadati</taxon>
        <taxon>Bacteroidota</taxon>
        <taxon>Flavobacteriia</taxon>
        <taxon>Flavobacteriales</taxon>
        <taxon>Flavobacteriaceae</taxon>
        <taxon>Zobellia</taxon>
    </lineage>
</organism>
<dbReference type="SUPFAM" id="SSF51695">
    <property type="entry name" value="PLC-like phosphodiesterases"/>
    <property type="match status" value="1"/>
</dbReference>
<feature type="domain" description="GP-PDE" evidence="1">
    <location>
        <begin position="40"/>
        <end position="274"/>
    </location>
</feature>
<dbReference type="PROSITE" id="PS51704">
    <property type="entry name" value="GP_PDE"/>
    <property type="match status" value="1"/>
</dbReference>
<comment type="caution">
    <text evidence="2">The sequence shown here is derived from an EMBL/GenBank/DDBJ whole genome shotgun (WGS) entry which is preliminary data.</text>
</comment>
<dbReference type="InterPro" id="IPR017946">
    <property type="entry name" value="PLC-like_Pdiesterase_TIM-brl"/>
</dbReference>
<dbReference type="PANTHER" id="PTHR46211">
    <property type="entry name" value="GLYCEROPHOSPHORYL DIESTER PHOSPHODIESTERASE"/>
    <property type="match status" value="1"/>
</dbReference>
<dbReference type="AlphaFoldDB" id="A0A7X2ZQR8"/>
<dbReference type="GO" id="GO:0008081">
    <property type="term" value="F:phosphoric diester hydrolase activity"/>
    <property type="evidence" value="ECO:0007669"/>
    <property type="project" value="InterPro"/>
</dbReference>
<reference evidence="2 3" key="1">
    <citation type="journal article" date="2019" name="Mar. Drugs">
        <title>Comparative Genomics and CAZyme Genome Repertoires of Marine Zobellia amurskyensis KMM 3526(T) and Zobellia laminariae KMM 3676(T).</title>
        <authorList>
            <person name="Chernysheva N."/>
            <person name="Bystritskaya E."/>
            <person name="Stenkova A."/>
            <person name="Golovkin I."/>
            <person name="Nedashkovskaya O."/>
            <person name="Isaeva M."/>
        </authorList>
    </citation>
    <scope>NUCLEOTIDE SEQUENCE [LARGE SCALE GENOMIC DNA]</scope>
    <source>
        <strain evidence="2 3">KMM 3526</strain>
    </source>
</reference>
<dbReference type="PANTHER" id="PTHR46211:SF1">
    <property type="entry name" value="GLYCEROPHOSPHODIESTER PHOSPHODIESTERASE, CYTOPLASMIC"/>
    <property type="match status" value="1"/>
</dbReference>
<dbReference type="Gene3D" id="3.20.20.190">
    <property type="entry name" value="Phosphatidylinositol (PI) phosphodiesterase"/>
    <property type="match status" value="1"/>
</dbReference>
<dbReference type="InterPro" id="IPR030395">
    <property type="entry name" value="GP_PDE_dom"/>
</dbReference>
<protein>
    <submittedName>
        <fullName evidence="2">Glycerophosphodiester phosphodiesterase</fullName>
    </submittedName>
</protein>
<sequence length="283" mass="32027">MNTIKYFPKTIIFILIVLQTSHIFSKTSSEITEDPLLPKRGVCAHRGASESHPENTIAAFKEAIRLGAQMVEFDVRMTRDGKLIIMHDASIDRTTNGKGLVENLTWNEIEKLDAGSWKSQEFEGERVPLLDEVLDVFPKTIWLNIHLKGDKKLGAAVARTILAKDRAHQSIVACNAESAKGVKQISTDIMLCNMERTQQRKKYIKKSIKRNFAALQLLAKRDDTDFINDVKELKRHDIKINYFYSNTPEEGIALLNQGVDFVLTDQLDIMLEAAETIGIERSN</sequence>